<keyword evidence="9" id="KW-0677">Repeat</keyword>
<dbReference type="InterPro" id="IPR051824">
    <property type="entry name" value="LRR_Rcpt-Like_S/T_Kinase"/>
</dbReference>
<comment type="caution">
    <text evidence="23">The sequence shown here is derived from an EMBL/GenBank/DDBJ whole genome shotgun (WGS) entry which is preliminary data.</text>
</comment>
<evidence type="ECO:0000256" key="15">
    <source>
        <dbReference type="ARBA" id="ARBA00023170"/>
    </source>
</evidence>
<dbReference type="CDD" id="cd14066">
    <property type="entry name" value="STKc_IRAK"/>
    <property type="match status" value="1"/>
</dbReference>
<dbReference type="Proteomes" id="UP000467841">
    <property type="component" value="Unassembled WGS sequence"/>
</dbReference>
<evidence type="ECO:0000256" key="21">
    <source>
        <dbReference type="SAM" id="SignalP"/>
    </source>
</evidence>
<evidence type="ECO:0000256" key="6">
    <source>
        <dbReference type="ARBA" id="ARBA00022679"/>
    </source>
</evidence>
<dbReference type="PANTHER" id="PTHR48006">
    <property type="entry name" value="LEUCINE-RICH REPEAT-CONTAINING PROTEIN DDB_G0281931-RELATED"/>
    <property type="match status" value="1"/>
</dbReference>
<keyword evidence="8 21" id="KW-0732">Signal</keyword>
<evidence type="ECO:0000256" key="10">
    <source>
        <dbReference type="ARBA" id="ARBA00022741"/>
    </source>
</evidence>
<evidence type="ECO:0000256" key="14">
    <source>
        <dbReference type="ARBA" id="ARBA00023136"/>
    </source>
</evidence>
<keyword evidence="14 20" id="KW-0472">Membrane</keyword>
<dbReference type="Pfam" id="PF11721">
    <property type="entry name" value="Malectin"/>
    <property type="match status" value="2"/>
</dbReference>
<dbReference type="AlphaFoldDB" id="A0A6D2IH59"/>
<evidence type="ECO:0000256" key="9">
    <source>
        <dbReference type="ARBA" id="ARBA00022737"/>
    </source>
</evidence>
<accession>A0A6D2IH59</accession>
<feature type="domain" description="Protein kinase" evidence="22">
    <location>
        <begin position="920"/>
        <end position="1194"/>
    </location>
</feature>
<keyword evidence="13 20" id="KW-1133">Transmembrane helix</keyword>
<dbReference type="InterPro" id="IPR001611">
    <property type="entry name" value="Leu-rich_rpt"/>
</dbReference>
<evidence type="ECO:0000256" key="13">
    <source>
        <dbReference type="ARBA" id="ARBA00022989"/>
    </source>
</evidence>
<dbReference type="EC" id="2.7.11.1" evidence="2"/>
<evidence type="ECO:0000256" key="17">
    <source>
        <dbReference type="ARBA" id="ARBA00047899"/>
    </source>
</evidence>
<keyword evidence="4" id="KW-0597">Phosphoprotein</keyword>
<dbReference type="GO" id="GO:0005886">
    <property type="term" value="C:plasma membrane"/>
    <property type="evidence" value="ECO:0007669"/>
    <property type="project" value="TreeGrafter"/>
</dbReference>
<dbReference type="Gene3D" id="3.80.10.10">
    <property type="entry name" value="Ribonuclease Inhibitor"/>
    <property type="match status" value="2"/>
</dbReference>
<dbReference type="Pfam" id="PF00560">
    <property type="entry name" value="LRR_1"/>
    <property type="match status" value="2"/>
</dbReference>
<dbReference type="Pfam" id="PF13855">
    <property type="entry name" value="LRR_8"/>
    <property type="match status" value="1"/>
</dbReference>
<dbReference type="FunFam" id="3.80.10.10:FF:000298">
    <property type="entry name" value="Putative LRR receptor-like serine/threonine-protein kinase"/>
    <property type="match status" value="1"/>
</dbReference>
<dbReference type="FunFam" id="3.80.10.10:FF:000497">
    <property type="entry name" value="Leucine-rich repeat transmembrane protein kinase"/>
    <property type="match status" value="1"/>
</dbReference>
<evidence type="ECO:0000256" key="19">
    <source>
        <dbReference type="SAM" id="MobiDB-lite"/>
    </source>
</evidence>
<keyword evidence="10" id="KW-0547">Nucleotide-binding</keyword>
<proteinExistence type="predicted"/>
<dbReference type="FunFam" id="3.30.200.20:FF:000140">
    <property type="entry name" value="Leucine-rich repeat receptor-like protein kinase"/>
    <property type="match status" value="1"/>
</dbReference>
<dbReference type="InterPro" id="IPR001245">
    <property type="entry name" value="Ser-Thr/Tyr_kinase_cat_dom"/>
</dbReference>
<keyword evidence="7 20" id="KW-0812">Transmembrane</keyword>
<keyword evidence="6" id="KW-0808">Transferase</keyword>
<evidence type="ECO:0000256" key="18">
    <source>
        <dbReference type="ARBA" id="ARBA00048679"/>
    </source>
</evidence>
<dbReference type="FunFam" id="1.10.510.10:FF:000044">
    <property type="entry name" value="Putative LRR receptor-like serine/threonine-protein kinase"/>
    <property type="match status" value="1"/>
</dbReference>
<dbReference type="PROSITE" id="PS00108">
    <property type="entry name" value="PROTEIN_KINASE_ST"/>
    <property type="match status" value="1"/>
</dbReference>
<comment type="catalytic activity">
    <reaction evidence="18">
        <text>L-seryl-[protein] + ATP = O-phospho-L-seryl-[protein] + ADP + H(+)</text>
        <dbReference type="Rhea" id="RHEA:17989"/>
        <dbReference type="Rhea" id="RHEA-COMP:9863"/>
        <dbReference type="Rhea" id="RHEA-COMP:11604"/>
        <dbReference type="ChEBI" id="CHEBI:15378"/>
        <dbReference type="ChEBI" id="CHEBI:29999"/>
        <dbReference type="ChEBI" id="CHEBI:30616"/>
        <dbReference type="ChEBI" id="CHEBI:83421"/>
        <dbReference type="ChEBI" id="CHEBI:456216"/>
        <dbReference type="EC" id="2.7.11.1"/>
    </reaction>
</comment>
<dbReference type="Gene3D" id="2.60.120.430">
    <property type="entry name" value="Galactose-binding lectin"/>
    <property type="match status" value="2"/>
</dbReference>
<dbReference type="Gene3D" id="3.30.200.20">
    <property type="entry name" value="Phosphorylase Kinase, domain 1"/>
    <property type="match status" value="1"/>
</dbReference>
<feature type="transmembrane region" description="Helical" evidence="20">
    <location>
        <begin position="864"/>
        <end position="885"/>
    </location>
</feature>
<evidence type="ECO:0000256" key="4">
    <source>
        <dbReference type="ARBA" id="ARBA00022553"/>
    </source>
</evidence>
<dbReference type="PANTHER" id="PTHR48006:SF99">
    <property type="entry name" value="PROTEIN KINASE DOMAIN-CONTAINING PROTEIN"/>
    <property type="match status" value="1"/>
</dbReference>
<reference evidence="23" key="1">
    <citation type="submission" date="2020-01" db="EMBL/GenBank/DDBJ databases">
        <authorList>
            <person name="Mishra B."/>
        </authorList>
    </citation>
    <scope>NUCLEOTIDE SEQUENCE [LARGE SCALE GENOMIC DNA]</scope>
</reference>
<dbReference type="GO" id="GO:0005524">
    <property type="term" value="F:ATP binding"/>
    <property type="evidence" value="ECO:0007669"/>
    <property type="project" value="UniProtKB-KW"/>
</dbReference>
<evidence type="ECO:0000256" key="8">
    <source>
        <dbReference type="ARBA" id="ARBA00022729"/>
    </source>
</evidence>
<keyword evidence="12" id="KW-0067">ATP-binding</keyword>
<feature type="signal peptide" evidence="21">
    <location>
        <begin position="1"/>
        <end position="26"/>
    </location>
</feature>
<protein>
    <recommendedName>
        <fullName evidence="2">non-specific serine/threonine protein kinase</fullName>
        <ecNumber evidence="2">2.7.11.1</ecNumber>
    </recommendedName>
</protein>
<evidence type="ECO:0000259" key="22">
    <source>
        <dbReference type="PROSITE" id="PS50011"/>
    </source>
</evidence>
<dbReference type="Pfam" id="PF07714">
    <property type="entry name" value="PK_Tyr_Ser-Thr"/>
    <property type="match status" value="1"/>
</dbReference>
<keyword evidence="16" id="KW-0325">Glycoprotein</keyword>
<keyword evidence="11" id="KW-0418">Kinase</keyword>
<keyword evidence="5" id="KW-0433">Leucine-rich repeat</keyword>
<dbReference type="InterPro" id="IPR032675">
    <property type="entry name" value="LRR_dom_sf"/>
</dbReference>
<keyword evidence="24" id="KW-1185">Reference proteome</keyword>
<comment type="subcellular location">
    <subcellularLocation>
        <location evidence="1">Membrane</location>
        <topology evidence="1">Single-pass type I membrane protein</topology>
    </subcellularLocation>
</comment>
<dbReference type="OrthoDB" id="663146at2759"/>
<evidence type="ECO:0000256" key="3">
    <source>
        <dbReference type="ARBA" id="ARBA00022527"/>
    </source>
</evidence>
<evidence type="ECO:0000256" key="16">
    <source>
        <dbReference type="ARBA" id="ARBA00023180"/>
    </source>
</evidence>
<dbReference type="Gene3D" id="1.10.510.10">
    <property type="entry name" value="Transferase(Phosphotransferase) domain 1"/>
    <property type="match status" value="1"/>
</dbReference>
<dbReference type="PROSITE" id="PS50011">
    <property type="entry name" value="PROTEIN_KINASE_DOM"/>
    <property type="match status" value="1"/>
</dbReference>
<dbReference type="EMBL" id="CACVBM020001055">
    <property type="protein sequence ID" value="CAA7027398.1"/>
    <property type="molecule type" value="Genomic_DNA"/>
</dbReference>
<sequence>MLRLRWSLCLLLAVLCISGSVDRVGAQNRTGATTDPEEARALNAIFAAWGRRAPADWNISGELCSGAAIEDSVTDTNPAYNPLIKCDCNFVNSTVCRITVLKVYALEVVGPIPPQLWTLQYLTNLNLGQNVLTGSLPPAVGNLTRMQYMTFGINALSGPVPKEIGLLTDLRSLGISSNNFSGSIPPEIGTCTKLEKLYIGSSGLRGAIPSSFASLVDLQDAWITDLEVTGRIPDFIGQWTKLTTLRIFGTGLSGPIPSSFSNLTSLTELRLGDISNGSSTLEFIKDMKSLSTLVLRNSNLTGTIPSTIGEFSNLQQVDLSFNKLHGPIPASLFNLSRLTHLFLGNNTLNGSLPTQKRQTLSNIDVSYNDLSGDLPSWVSLPNLKLNLVANNFTLEGLDNSVLSGLRCLQKNFPCNRGKGIYSEFSINCGGPQIRSVSGAVFEREDEELGPASFVVSDVRRWAASSVGLFASSNKNIYIATSQSQFINTLDSELFQSARLSASSLRYYGLGLENGGYTVTLQFAEIQILGSISNTWKGLGRRRFDIYVQGRLVEKDFDVRRTAGDSTVRAVEREYKTNVSENYLEIHLFWAGKGTCCIPIQGAYGPLISAVSAKPDFTPTVGNKPPSKGKNMTGLRCLQKNFPCNRGKGIYSEFSINCGGPQIRSVSGAVFEREDEELGPASFVVSDVRRWAASSVGLFASSNKNIYIATSQSQFINTLDSELFQSARLSASSLRYYGLGLENGGYTVTLQFAEIQILGSISNTWKGLGRRRFDIYVQGRLVEKDFDVRRTAGDSTVRAVEREYKTNVSENYLEIHLFWAGKGTCCIPIQGAYGPLISAVSAKPDFTPTVGNKPPSKGKNMTGTIVGVIVGLALLSIFAGVVIVIIRKRRKRYTDDEEILNMDVKPYTFTYSELKSATQDFDPSNKLGEGGFGPVYKGKLSDGREVAVKLLSVGSRQGKGQFVAEIVAISAVQHRNLVKLYGCCYEGDHRLLVYEYLPNGSLDQALFGDKPLNLEWSTRYEICLGVARGLVYLHEEARLRIVHRDVKASNILLDSQLVPKVSDFGLAKLYDDKKTHISTRVAGTIGYLAPEYAMRGHLTEKTDVYAFGVVVLELVSGRPNSDEKLDDEKRYLLEWAWNLHEKSREVELIDHQLSEFNMEEVKRMIGIALLCTQTSHALRPSMSRVVAMLAGDVEVSDITSKPGYLTDWRFDDTTSSSLSGFQTKNTESFSTGFVTPGSEISPRNADAKPMLGTKINEGR</sequence>
<evidence type="ECO:0000256" key="11">
    <source>
        <dbReference type="ARBA" id="ARBA00022777"/>
    </source>
</evidence>
<keyword evidence="15" id="KW-0675">Receptor</keyword>
<evidence type="ECO:0000256" key="7">
    <source>
        <dbReference type="ARBA" id="ARBA00022692"/>
    </source>
</evidence>
<dbReference type="SUPFAM" id="SSF52058">
    <property type="entry name" value="L domain-like"/>
    <property type="match status" value="1"/>
</dbReference>
<organism evidence="23 24">
    <name type="scientific">Microthlaspi erraticum</name>
    <dbReference type="NCBI Taxonomy" id="1685480"/>
    <lineage>
        <taxon>Eukaryota</taxon>
        <taxon>Viridiplantae</taxon>
        <taxon>Streptophyta</taxon>
        <taxon>Embryophyta</taxon>
        <taxon>Tracheophyta</taxon>
        <taxon>Spermatophyta</taxon>
        <taxon>Magnoliopsida</taxon>
        <taxon>eudicotyledons</taxon>
        <taxon>Gunneridae</taxon>
        <taxon>Pentapetalae</taxon>
        <taxon>rosids</taxon>
        <taxon>malvids</taxon>
        <taxon>Brassicales</taxon>
        <taxon>Brassicaceae</taxon>
        <taxon>Coluteocarpeae</taxon>
        <taxon>Microthlaspi</taxon>
    </lineage>
</organism>
<evidence type="ECO:0000256" key="1">
    <source>
        <dbReference type="ARBA" id="ARBA00004479"/>
    </source>
</evidence>
<dbReference type="GO" id="GO:0004674">
    <property type="term" value="F:protein serine/threonine kinase activity"/>
    <property type="evidence" value="ECO:0007669"/>
    <property type="project" value="UniProtKB-KW"/>
</dbReference>
<dbReference type="SUPFAM" id="SSF56112">
    <property type="entry name" value="Protein kinase-like (PK-like)"/>
    <property type="match status" value="1"/>
</dbReference>
<dbReference type="InterPro" id="IPR000719">
    <property type="entry name" value="Prot_kinase_dom"/>
</dbReference>
<evidence type="ECO:0000313" key="24">
    <source>
        <dbReference type="Proteomes" id="UP000467841"/>
    </source>
</evidence>
<evidence type="ECO:0000256" key="20">
    <source>
        <dbReference type="SAM" id="Phobius"/>
    </source>
</evidence>
<evidence type="ECO:0000256" key="5">
    <source>
        <dbReference type="ARBA" id="ARBA00022614"/>
    </source>
</evidence>
<evidence type="ECO:0000256" key="2">
    <source>
        <dbReference type="ARBA" id="ARBA00012513"/>
    </source>
</evidence>
<gene>
    <name evidence="23" type="ORF">MERR_LOCUS14633</name>
</gene>
<dbReference type="InterPro" id="IPR021720">
    <property type="entry name" value="Malectin_dom"/>
</dbReference>
<feature type="region of interest" description="Disordered" evidence="19">
    <location>
        <begin position="1231"/>
        <end position="1258"/>
    </location>
</feature>
<dbReference type="InterPro" id="IPR008271">
    <property type="entry name" value="Ser/Thr_kinase_AS"/>
</dbReference>
<evidence type="ECO:0000313" key="23">
    <source>
        <dbReference type="EMBL" id="CAA7027398.1"/>
    </source>
</evidence>
<comment type="catalytic activity">
    <reaction evidence="17">
        <text>L-threonyl-[protein] + ATP = O-phospho-L-threonyl-[protein] + ADP + H(+)</text>
        <dbReference type="Rhea" id="RHEA:46608"/>
        <dbReference type="Rhea" id="RHEA-COMP:11060"/>
        <dbReference type="Rhea" id="RHEA-COMP:11605"/>
        <dbReference type="ChEBI" id="CHEBI:15378"/>
        <dbReference type="ChEBI" id="CHEBI:30013"/>
        <dbReference type="ChEBI" id="CHEBI:30616"/>
        <dbReference type="ChEBI" id="CHEBI:61977"/>
        <dbReference type="ChEBI" id="CHEBI:456216"/>
        <dbReference type="EC" id="2.7.11.1"/>
    </reaction>
</comment>
<dbReference type="InterPro" id="IPR011009">
    <property type="entry name" value="Kinase-like_dom_sf"/>
</dbReference>
<keyword evidence="3" id="KW-0723">Serine/threonine-protein kinase</keyword>
<evidence type="ECO:0000256" key="12">
    <source>
        <dbReference type="ARBA" id="ARBA00022840"/>
    </source>
</evidence>
<name>A0A6D2IH59_9BRAS</name>
<feature type="chain" id="PRO_5025430865" description="non-specific serine/threonine protein kinase" evidence="21">
    <location>
        <begin position="27"/>
        <end position="1258"/>
    </location>
</feature>
<dbReference type="FunFam" id="2.60.120.430:FF:000002">
    <property type="entry name" value="Leucine-rich repeat receptor-like protein kinase"/>
    <property type="match status" value="2"/>
</dbReference>
<dbReference type="SMART" id="SM00220">
    <property type="entry name" value="S_TKc"/>
    <property type="match status" value="1"/>
</dbReference>